<protein>
    <submittedName>
        <fullName evidence="2">SDR family oxidoreductase</fullName>
    </submittedName>
</protein>
<reference evidence="2 3" key="1">
    <citation type="submission" date="2024-09" db="EMBL/GenBank/DDBJ databases">
        <authorList>
            <person name="Sun Q."/>
            <person name="Mori K."/>
        </authorList>
    </citation>
    <scope>NUCLEOTIDE SEQUENCE [LARGE SCALE GENOMIC DNA]</scope>
    <source>
        <strain evidence="2 3">CECT 8286</strain>
    </source>
</reference>
<dbReference type="PANTHER" id="PTHR15020">
    <property type="entry name" value="FLAVIN REDUCTASE-RELATED"/>
    <property type="match status" value="1"/>
</dbReference>
<proteinExistence type="predicted"/>
<sequence>MENVLVVGATGTTGNKVVHHLKTSQDFEPIAMVRNEEQEKDFKAHNIRTVYGDLENDVSETVKEASHVIFAAGSGGKKVEAVDQDGAIKMIKASEGANIKKFVMLSSMGADNPEQSEKLQDYLKAKHNADVFLKDSKLNYTIIRPGALTNDSGQGRISLSKSFSKQGEITRDDVAQTLVQALRDSATDKTTFEILQGDTPIEEAFRTI</sequence>
<organism evidence="2 3">
    <name type="scientific">Formosa undariae</name>
    <dbReference type="NCBI Taxonomy" id="1325436"/>
    <lineage>
        <taxon>Bacteria</taxon>
        <taxon>Pseudomonadati</taxon>
        <taxon>Bacteroidota</taxon>
        <taxon>Flavobacteriia</taxon>
        <taxon>Flavobacteriales</taxon>
        <taxon>Flavobacteriaceae</taxon>
        <taxon>Formosa</taxon>
    </lineage>
</organism>
<dbReference type="RefSeq" id="WP_382382848.1">
    <property type="nucleotide sequence ID" value="NZ_JBHMEZ010000012.1"/>
</dbReference>
<dbReference type="SUPFAM" id="SSF51735">
    <property type="entry name" value="NAD(P)-binding Rossmann-fold domains"/>
    <property type="match status" value="1"/>
</dbReference>
<dbReference type="InterPro" id="IPR036291">
    <property type="entry name" value="NAD(P)-bd_dom_sf"/>
</dbReference>
<dbReference type="Proteomes" id="UP001589605">
    <property type="component" value="Unassembled WGS sequence"/>
</dbReference>
<dbReference type="CDD" id="cd05243">
    <property type="entry name" value="SDR_a5"/>
    <property type="match status" value="1"/>
</dbReference>
<comment type="caution">
    <text evidence="2">The sequence shown here is derived from an EMBL/GenBank/DDBJ whole genome shotgun (WGS) entry which is preliminary data.</text>
</comment>
<keyword evidence="3" id="KW-1185">Reference proteome</keyword>
<evidence type="ECO:0000313" key="3">
    <source>
        <dbReference type="Proteomes" id="UP001589605"/>
    </source>
</evidence>
<evidence type="ECO:0000259" key="1">
    <source>
        <dbReference type="Pfam" id="PF13460"/>
    </source>
</evidence>
<dbReference type="InterPro" id="IPR016040">
    <property type="entry name" value="NAD(P)-bd_dom"/>
</dbReference>
<dbReference type="Pfam" id="PF13460">
    <property type="entry name" value="NAD_binding_10"/>
    <property type="match status" value="1"/>
</dbReference>
<accession>A0ABV5F2G2</accession>
<feature type="domain" description="NAD(P)-binding" evidence="1">
    <location>
        <begin position="8"/>
        <end position="184"/>
    </location>
</feature>
<dbReference type="PANTHER" id="PTHR15020:SF50">
    <property type="entry name" value="UPF0659 PROTEIN YMR090W"/>
    <property type="match status" value="1"/>
</dbReference>
<dbReference type="Gene3D" id="3.40.50.720">
    <property type="entry name" value="NAD(P)-binding Rossmann-like Domain"/>
    <property type="match status" value="1"/>
</dbReference>
<gene>
    <name evidence="2" type="ORF">ACFFVB_11150</name>
</gene>
<name>A0ABV5F2G2_9FLAO</name>
<evidence type="ECO:0000313" key="2">
    <source>
        <dbReference type="EMBL" id="MFB9053631.1"/>
    </source>
</evidence>
<dbReference type="EMBL" id="JBHMEZ010000012">
    <property type="protein sequence ID" value="MFB9053631.1"/>
    <property type="molecule type" value="Genomic_DNA"/>
</dbReference>